<dbReference type="EMBL" id="JASCZI010151175">
    <property type="protein sequence ID" value="MED6170554.1"/>
    <property type="molecule type" value="Genomic_DNA"/>
</dbReference>
<keyword evidence="3" id="KW-1185">Reference proteome</keyword>
<evidence type="ECO:0000256" key="1">
    <source>
        <dbReference type="SAM" id="MobiDB-lite"/>
    </source>
</evidence>
<gene>
    <name evidence="2" type="ORF">PIB30_032125</name>
</gene>
<dbReference type="Proteomes" id="UP001341840">
    <property type="component" value="Unassembled WGS sequence"/>
</dbReference>
<comment type="caution">
    <text evidence="2">The sequence shown here is derived from an EMBL/GenBank/DDBJ whole genome shotgun (WGS) entry which is preliminary data.</text>
</comment>
<evidence type="ECO:0000313" key="3">
    <source>
        <dbReference type="Proteomes" id="UP001341840"/>
    </source>
</evidence>
<accession>A0ABU6VAW0</accession>
<feature type="region of interest" description="Disordered" evidence="1">
    <location>
        <begin position="185"/>
        <end position="225"/>
    </location>
</feature>
<sequence>MICLRGSSPTTLNDHQFLTVDAVSLAFITLVMRSSPFMLMLVIGRVGPSSTTYLGYGMYSDRECGPLWTMSLTFDSEVVALVIPRAGNLRFSPLSSHLTQDILLSPSYLTTQPLFVGLSTPRPPRSAVSPTSSASSGLSDGVPREHERSPRAPVPVLAPASVYPPPRMPMMDARHYCDLFVQRRTVLPTPPSSDDEPSVEDDDECKDSAGDASLSSRDVSSADAS</sequence>
<feature type="compositionally biased region" description="Low complexity" evidence="1">
    <location>
        <begin position="125"/>
        <end position="141"/>
    </location>
</feature>
<organism evidence="2 3">
    <name type="scientific">Stylosanthes scabra</name>
    <dbReference type="NCBI Taxonomy" id="79078"/>
    <lineage>
        <taxon>Eukaryota</taxon>
        <taxon>Viridiplantae</taxon>
        <taxon>Streptophyta</taxon>
        <taxon>Embryophyta</taxon>
        <taxon>Tracheophyta</taxon>
        <taxon>Spermatophyta</taxon>
        <taxon>Magnoliopsida</taxon>
        <taxon>eudicotyledons</taxon>
        <taxon>Gunneridae</taxon>
        <taxon>Pentapetalae</taxon>
        <taxon>rosids</taxon>
        <taxon>fabids</taxon>
        <taxon>Fabales</taxon>
        <taxon>Fabaceae</taxon>
        <taxon>Papilionoideae</taxon>
        <taxon>50 kb inversion clade</taxon>
        <taxon>dalbergioids sensu lato</taxon>
        <taxon>Dalbergieae</taxon>
        <taxon>Pterocarpus clade</taxon>
        <taxon>Stylosanthes</taxon>
    </lineage>
</organism>
<feature type="compositionally biased region" description="Acidic residues" evidence="1">
    <location>
        <begin position="193"/>
        <end position="205"/>
    </location>
</feature>
<feature type="region of interest" description="Disordered" evidence="1">
    <location>
        <begin position="119"/>
        <end position="162"/>
    </location>
</feature>
<evidence type="ECO:0000313" key="2">
    <source>
        <dbReference type="EMBL" id="MED6170554.1"/>
    </source>
</evidence>
<feature type="compositionally biased region" description="Polar residues" evidence="1">
    <location>
        <begin position="213"/>
        <end position="225"/>
    </location>
</feature>
<proteinExistence type="predicted"/>
<reference evidence="2 3" key="1">
    <citation type="journal article" date="2023" name="Plants (Basel)">
        <title>Bridging the Gap: Combining Genomics and Transcriptomics Approaches to Understand Stylosanthes scabra, an Orphan Legume from the Brazilian Caatinga.</title>
        <authorList>
            <person name="Ferreira-Neto J.R.C."/>
            <person name="da Silva M.D."/>
            <person name="Binneck E."/>
            <person name="de Melo N.F."/>
            <person name="da Silva R.H."/>
            <person name="de Melo A.L.T.M."/>
            <person name="Pandolfi V."/>
            <person name="Bustamante F.O."/>
            <person name="Brasileiro-Vidal A.C."/>
            <person name="Benko-Iseppon A.M."/>
        </authorList>
    </citation>
    <scope>NUCLEOTIDE SEQUENCE [LARGE SCALE GENOMIC DNA]</scope>
    <source>
        <tissue evidence="2">Leaves</tissue>
    </source>
</reference>
<protein>
    <submittedName>
        <fullName evidence="2">Uncharacterized protein</fullName>
    </submittedName>
</protein>
<name>A0ABU6VAW0_9FABA</name>